<evidence type="ECO:0000259" key="2">
    <source>
        <dbReference type="Pfam" id="PF09792"/>
    </source>
</evidence>
<keyword evidence="4" id="KW-1185">Reference proteome</keyword>
<evidence type="ECO:0000256" key="1">
    <source>
        <dbReference type="SAM" id="SignalP"/>
    </source>
</evidence>
<evidence type="ECO:0000313" key="4">
    <source>
        <dbReference type="Proteomes" id="UP000016935"/>
    </source>
</evidence>
<dbReference type="OrthoDB" id="4657524at2759"/>
<organism evidence="3 4">
    <name type="scientific">Exserohilum turcicum (strain 28A)</name>
    <name type="common">Northern leaf blight fungus</name>
    <name type="synonym">Setosphaeria turcica</name>
    <dbReference type="NCBI Taxonomy" id="671987"/>
    <lineage>
        <taxon>Eukaryota</taxon>
        <taxon>Fungi</taxon>
        <taxon>Dikarya</taxon>
        <taxon>Ascomycota</taxon>
        <taxon>Pezizomycotina</taxon>
        <taxon>Dothideomycetes</taxon>
        <taxon>Pleosporomycetidae</taxon>
        <taxon>Pleosporales</taxon>
        <taxon>Pleosporineae</taxon>
        <taxon>Pleosporaceae</taxon>
        <taxon>Exserohilum</taxon>
    </lineage>
</organism>
<dbReference type="eggNOG" id="ENOG502RYJ6">
    <property type="taxonomic scope" value="Eukaryota"/>
</dbReference>
<feature type="chain" id="PRO_5004343248" description="Ubiquitin 3 binding protein But2 C-terminal domain-containing protein" evidence="1">
    <location>
        <begin position="19"/>
        <end position="189"/>
    </location>
</feature>
<dbReference type="Proteomes" id="UP000016935">
    <property type="component" value="Unassembled WGS sequence"/>
</dbReference>
<accession>R0IQV2</accession>
<feature type="signal peptide" evidence="1">
    <location>
        <begin position="1"/>
        <end position="18"/>
    </location>
</feature>
<dbReference type="InterPro" id="IPR018620">
    <property type="entry name" value="Ubiquitin3-bd_protein_But2_C"/>
</dbReference>
<sequence length="189" mass="21080">MRLSCLLPALFGLPALSALVNIEFPHLLIPLKSAEPDTAFKTLNDATVSYNSKTGNQVWTGVNFDVHDINGTTCRLRFLVNTNSYHNPPFSLKGEAPFAINISRIEPKLVNGATTWNNKPAIIEHYDTYILSTASATEIVSRWFQCPAGRVAQFYVHAGSRRDLEVYWYELNYAASEGGPHGIVLEMYD</sequence>
<dbReference type="PANTHER" id="PTHR39613:SF1">
    <property type="entry name" value="ANCHORED CELL WALL PROTEIN, PUTATIVE (AFU_ORTHOLOGUE AFUA_4G08960)-RELATED"/>
    <property type="match status" value="1"/>
</dbReference>
<reference evidence="3 4" key="2">
    <citation type="journal article" date="2013" name="PLoS Genet.">
        <title>Comparative genome structure, secondary metabolite, and effector coding capacity across Cochliobolus pathogens.</title>
        <authorList>
            <person name="Condon B.J."/>
            <person name="Leng Y."/>
            <person name="Wu D."/>
            <person name="Bushley K.E."/>
            <person name="Ohm R.A."/>
            <person name="Otillar R."/>
            <person name="Martin J."/>
            <person name="Schackwitz W."/>
            <person name="Grimwood J."/>
            <person name="MohdZainudin N."/>
            <person name="Xue C."/>
            <person name="Wang R."/>
            <person name="Manning V.A."/>
            <person name="Dhillon B."/>
            <person name="Tu Z.J."/>
            <person name="Steffenson B.J."/>
            <person name="Salamov A."/>
            <person name="Sun H."/>
            <person name="Lowry S."/>
            <person name="LaButti K."/>
            <person name="Han J."/>
            <person name="Copeland A."/>
            <person name="Lindquist E."/>
            <person name="Barry K."/>
            <person name="Schmutz J."/>
            <person name="Baker S.E."/>
            <person name="Ciuffetti L.M."/>
            <person name="Grigoriev I.V."/>
            <person name="Zhong S."/>
            <person name="Turgeon B.G."/>
        </authorList>
    </citation>
    <scope>NUCLEOTIDE SEQUENCE [LARGE SCALE GENOMIC DNA]</scope>
    <source>
        <strain evidence="4">28A</strain>
    </source>
</reference>
<gene>
    <name evidence="3" type="ORF">SETTUDRAFT_153834</name>
</gene>
<reference evidence="3 4" key="1">
    <citation type="journal article" date="2012" name="PLoS Pathog.">
        <title>Diverse lifestyles and strategies of plant pathogenesis encoded in the genomes of eighteen Dothideomycetes fungi.</title>
        <authorList>
            <person name="Ohm R.A."/>
            <person name="Feau N."/>
            <person name="Henrissat B."/>
            <person name="Schoch C.L."/>
            <person name="Horwitz B.A."/>
            <person name="Barry K.W."/>
            <person name="Condon B.J."/>
            <person name="Copeland A.C."/>
            <person name="Dhillon B."/>
            <person name="Glaser F."/>
            <person name="Hesse C.N."/>
            <person name="Kosti I."/>
            <person name="LaButti K."/>
            <person name="Lindquist E.A."/>
            <person name="Lucas S."/>
            <person name="Salamov A.A."/>
            <person name="Bradshaw R.E."/>
            <person name="Ciuffetti L."/>
            <person name="Hamelin R.C."/>
            <person name="Kema G.H.J."/>
            <person name="Lawrence C."/>
            <person name="Scott J.A."/>
            <person name="Spatafora J.W."/>
            <person name="Turgeon B.G."/>
            <person name="de Wit P.J.G.M."/>
            <person name="Zhong S."/>
            <person name="Goodwin S.B."/>
            <person name="Grigoriev I.V."/>
        </authorList>
    </citation>
    <scope>NUCLEOTIDE SEQUENCE [LARGE SCALE GENOMIC DNA]</scope>
    <source>
        <strain evidence="4">28A</strain>
    </source>
</reference>
<name>R0IQV2_EXST2</name>
<dbReference type="AlphaFoldDB" id="R0IQV2"/>
<keyword evidence="1" id="KW-0732">Signal</keyword>
<proteinExistence type="predicted"/>
<dbReference type="RefSeq" id="XP_008025596.1">
    <property type="nucleotide sequence ID" value="XM_008027405.1"/>
</dbReference>
<dbReference type="EMBL" id="KB908592">
    <property type="protein sequence ID" value="EOA87076.1"/>
    <property type="molecule type" value="Genomic_DNA"/>
</dbReference>
<dbReference type="HOGENOM" id="CLU_1435105_0_0_1"/>
<evidence type="ECO:0000313" key="3">
    <source>
        <dbReference type="EMBL" id="EOA87076.1"/>
    </source>
</evidence>
<feature type="domain" description="Ubiquitin 3 binding protein But2 C-terminal" evidence="2">
    <location>
        <begin position="23"/>
        <end position="166"/>
    </location>
</feature>
<dbReference type="Pfam" id="PF09792">
    <property type="entry name" value="But2"/>
    <property type="match status" value="1"/>
</dbReference>
<dbReference type="PANTHER" id="PTHR39613">
    <property type="entry name" value="ANCHORED CELL WALL PROTEIN, PUTATIVE (AFU_ORTHOLOGUE AFUA_4G08960)-RELATED"/>
    <property type="match status" value="1"/>
</dbReference>
<protein>
    <recommendedName>
        <fullName evidence="2">Ubiquitin 3 binding protein But2 C-terminal domain-containing protein</fullName>
    </recommendedName>
</protein>
<dbReference type="GeneID" id="19397338"/>